<dbReference type="InterPro" id="IPR036388">
    <property type="entry name" value="WH-like_DNA-bd_sf"/>
</dbReference>
<evidence type="ECO:0000313" key="3">
    <source>
        <dbReference type="Proteomes" id="UP000248916"/>
    </source>
</evidence>
<dbReference type="Gene3D" id="1.10.10.10">
    <property type="entry name" value="Winged helix-like DNA-binding domain superfamily/Winged helix DNA-binding domain"/>
    <property type="match status" value="1"/>
</dbReference>
<dbReference type="GO" id="GO:0003677">
    <property type="term" value="F:DNA binding"/>
    <property type="evidence" value="ECO:0007669"/>
    <property type="project" value="InterPro"/>
</dbReference>
<dbReference type="InterPro" id="IPR019734">
    <property type="entry name" value="TPR_rpt"/>
</dbReference>
<comment type="caution">
    <text evidence="2">The sequence shown here is derived from an EMBL/GenBank/DDBJ whole genome shotgun (WGS) entry which is preliminary data.</text>
</comment>
<keyword evidence="1" id="KW-0802">TPR repeat</keyword>
<protein>
    <submittedName>
        <fullName evidence="2">TolB-like protein</fullName>
    </submittedName>
</protein>
<dbReference type="OrthoDB" id="9807521at2"/>
<reference evidence="2 3" key="1">
    <citation type="submission" date="2018-06" db="EMBL/GenBank/DDBJ databases">
        <title>Genomic Encyclopedia of Archaeal and Bacterial Type Strains, Phase II (KMG-II): from individual species to whole genera.</title>
        <authorList>
            <person name="Goeker M."/>
        </authorList>
    </citation>
    <scope>NUCLEOTIDE SEQUENCE [LARGE SCALE GENOMIC DNA]</scope>
    <source>
        <strain evidence="2 3">DSM 22009</strain>
    </source>
</reference>
<gene>
    <name evidence="2" type="ORF">LX81_02600</name>
</gene>
<evidence type="ECO:0000313" key="2">
    <source>
        <dbReference type="EMBL" id="PZX15012.1"/>
    </source>
</evidence>
<name>A0A2W7NUV5_9RHOB</name>
<dbReference type="PROSITE" id="PS50005">
    <property type="entry name" value="TPR"/>
    <property type="match status" value="1"/>
</dbReference>
<accession>A0A2W7NUV5</accession>
<dbReference type="InterPro" id="IPR016032">
    <property type="entry name" value="Sig_transdc_resp-reg_C-effctor"/>
</dbReference>
<dbReference type="GO" id="GO:0006355">
    <property type="term" value="P:regulation of DNA-templated transcription"/>
    <property type="evidence" value="ECO:0007669"/>
    <property type="project" value="InterPro"/>
</dbReference>
<dbReference type="InterPro" id="IPR011990">
    <property type="entry name" value="TPR-like_helical_dom_sf"/>
</dbReference>
<evidence type="ECO:0000256" key="1">
    <source>
        <dbReference type="PROSITE-ProRule" id="PRU00339"/>
    </source>
</evidence>
<dbReference type="Gene3D" id="1.25.40.10">
    <property type="entry name" value="Tetratricopeptide repeat domain"/>
    <property type="match status" value="1"/>
</dbReference>
<keyword evidence="3" id="KW-1185">Reference proteome</keyword>
<sequence>MGSEPKLELQLYGSFSCRWSDGTRVQIPGAKHRALLAMLAIGRNGTQSRTWLQSRLWSRSGEELGRQSLRRAISDLKRIFGETAYGRLFDVSNIDLRLRPEEVRICGGERDGPFLDGLTIREPAFEEWLAHERDRGRADRERPRPRIAISPTLAVVPFQAIDGEPGTRDFADLFAAETTRAISRSRMIDVISHLSCRSFSGGSLQLQDVRSQLDADYLIHGALRSDGRDFRLDADFIEAATGHIVWTHTFTGAIRDVLMGDSVIVRQIAEQAGQTILRSSVDLARSRPLPEVESHALFMASIAQMHQHRQTSFIQARRQLEELIQRNPERSELYAWLAKWYILAISQGWSDDPQADMQRAAQSAARGLDVDPVCSISLTVDGMIQGSSLGDPDLAHSRFTEATRINPNQALAWLMFGRMHAFLGNGEEAVQFTSRARALSPLDPLGYFYDAIAATAHQVADDNETARVLAERSIASNPRHTSSYRTLAIAQELLDDHAAAAQTIATLKRLEPDLTVSRYQARHPAGLMAQGQRWAEALRRAGLPER</sequence>
<dbReference type="SUPFAM" id="SSF46894">
    <property type="entry name" value="C-terminal effector domain of the bipartite response regulators"/>
    <property type="match status" value="1"/>
</dbReference>
<dbReference type="SUPFAM" id="SSF48452">
    <property type="entry name" value="TPR-like"/>
    <property type="match status" value="1"/>
</dbReference>
<dbReference type="RefSeq" id="WP_111537732.1">
    <property type="nucleotide sequence ID" value="NZ_QKZL01000011.1"/>
</dbReference>
<proteinExistence type="predicted"/>
<dbReference type="EMBL" id="QKZL01000011">
    <property type="protein sequence ID" value="PZX15012.1"/>
    <property type="molecule type" value="Genomic_DNA"/>
</dbReference>
<feature type="repeat" description="TPR" evidence="1">
    <location>
        <begin position="410"/>
        <end position="443"/>
    </location>
</feature>
<dbReference type="Proteomes" id="UP000248916">
    <property type="component" value="Unassembled WGS sequence"/>
</dbReference>
<organism evidence="2 3">
    <name type="scientific">Palleronia aestuarii</name>
    <dbReference type="NCBI Taxonomy" id="568105"/>
    <lineage>
        <taxon>Bacteria</taxon>
        <taxon>Pseudomonadati</taxon>
        <taxon>Pseudomonadota</taxon>
        <taxon>Alphaproteobacteria</taxon>
        <taxon>Rhodobacterales</taxon>
        <taxon>Roseobacteraceae</taxon>
        <taxon>Palleronia</taxon>
    </lineage>
</organism>
<dbReference type="AlphaFoldDB" id="A0A2W7NUV5"/>